<comment type="subcellular location">
    <subcellularLocation>
        <location evidence="2">Cytoplasm</location>
    </subcellularLocation>
    <subcellularLocation>
        <location evidence="1">Nucleus</location>
    </subcellularLocation>
</comment>
<dbReference type="AlphaFoldDB" id="A0A1B6MRJ8"/>
<keyword evidence="6" id="KW-0804">Transcription</keyword>
<evidence type="ECO:0000256" key="1">
    <source>
        <dbReference type="ARBA" id="ARBA00004123"/>
    </source>
</evidence>
<dbReference type="Gene3D" id="1.20.5.490">
    <property type="entry name" value="Single helix bin"/>
    <property type="match status" value="1"/>
</dbReference>
<feature type="region of interest" description="Disordered" evidence="9">
    <location>
        <begin position="64"/>
        <end position="83"/>
    </location>
</feature>
<evidence type="ECO:0000313" key="10">
    <source>
        <dbReference type="EMBL" id="JAT38538.1"/>
    </source>
</evidence>
<sequence length="859" mass="93214">MADSSSHKAQKVGEKHKYSNMINRTTSESIRLSDSDKILNHPTTLSATSTNPKKKTSFQITSVTVGSHTSNDGGDDSADDLDESHAEDISDVIDTSRATDIENETPSYSEDTFSKDDVFYNSSTSLGTAPVIPTSSQYGLAIVSTPEGCSNIINANVPGGSSGAGNDIHVNVSDNVINLGIVSGKHLEGDMRDLHSHTGRNERFKVVKIESTEPFKRGRWMCMDYLDHTMVQQQHQLQTQGSVTSNIGRIAESNEVSNINQCTGTDSGISMSDHPNTLSTLDEHSHVDHSSSLTANSLLQDQQNLITHSLASVTGQNSVSPGQTMQFSTQGGNVIQPVINASQPQVMQQGQSLTAVLSQHPLLASNQHQSLQPQQIQQVLSSTNIHGQQSPQQIQPPIQQMQHQGVPLQHVQHSIHQPQTAPNMVPQQQYQPAPQMQPIHHQQTPLQQVPQNTQPILQQQPTMTQHMQQQPVQHQHNIPMSVQQQINQGQMPTQVPQTVIQNQSNMQQIQQQQSAQMPVHSQIQQMQQGPAQHIQHVPVQQIPIGGVGTTQGIPAQTSQHQSYHLPTSQSMIQPGLQSQPTLMPVQQPQYFPNSQIQGTNMNIPNQGLQNTVLQSQAQPNPIGLQQNYSVNSMNQQQPQQIPVGHSAPPTSMPHLSQQQIPATGVPVMMSQPASLPCVNNLSIPASQNTVISPQATSQGPTLLQQQYISQPVGSSIAPTQVSAGPQTYASSAVNAVPSVVENVQVYPVEISAEQTSSNQQVESLDAPNVEDSQIEDAESASGASAVAIDNKIEQAMDLVKSHLMFAVREEVEVLKEKIAELMDRINQLEMENAVLKANATQETLAQLPSSLQPPTSNGP</sequence>
<comment type="similarity">
    <text evidence="3">Belongs to the TSC-22/Dip/Bun family.</text>
</comment>
<dbReference type="PANTHER" id="PTHR46745:SF1">
    <property type="entry name" value="TSC22 DOMAIN FAMILY PROTEIN 1"/>
    <property type="match status" value="1"/>
</dbReference>
<dbReference type="EMBL" id="GEBQ01001439">
    <property type="protein sequence ID" value="JAT38538.1"/>
    <property type="molecule type" value="Transcribed_RNA"/>
</dbReference>
<reference evidence="10" key="1">
    <citation type="submission" date="2015-11" db="EMBL/GenBank/DDBJ databases">
        <title>De novo transcriptome assembly of four potential Pierce s Disease insect vectors from Arizona vineyards.</title>
        <authorList>
            <person name="Tassone E.E."/>
        </authorList>
    </citation>
    <scope>NUCLEOTIDE SEQUENCE</scope>
</reference>
<keyword evidence="5" id="KW-0805">Transcription regulation</keyword>
<dbReference type="PROSITE" id="PS01289">
    <property type="entry name" value="TSC22"/>
    <property type="match status" value="1"/>
</dbReference>
<accession>A0A1B6MRJ8</accession>
<keyword evidence="4" id="KW-0963">Cytoplasm</keyword>
<evidence type="ECO:0000256" key="6">
    <source>
        <dbReference type="ARBA" id="ARBA00023163"/>
    </source>
</evidence>
<dbReference type="GO" id="GO:0006357">
    <property type="term" value="P:regulation of transcription by RNA polymerase II"/>
    <property type="evidence" value="ECO:0007669"/>
    <property type="project" value="InterPro"/>
</dbReference>
<dbReference type="GO" id="GO:0005829">
    <property type="term" value="C:cytosol"/>
    <property type="evidence" value="ECO:0007669"/>
    <property type="project" value="TreeGrafter"/>
</dbReference>
<feature type="region of interest" description="Disordered" evidence="9">
    <location>
        <begin position="1"/>
        <end position="57"/>
    </location>
</feature>
<feature type="compositionally biased region" description="Polar residues" evidence="9">
    <location>
        <begin position="41"/>
        <end position="57"/>
    </location>
</feature>
<protein>
    <submittedName>
        <fullName evidence="10">Uncharacterized protein</fullName>
    </submittedName>
</protein>
<dbReference type="GO" id="GO:0008284">
    <property type="term" value="P:positive regulation of cell population proliferation"/>
    <property type="evidence" value="ECO:0007669"/>
    <property type="project" value="TreeGrafter"/>
</dbReference>
<dbReference type="Pfam" id="PF01166">
    <property type="entry name" value="TSC22"/>
    <property type="match status" value="1"/>
</dbReference>
<gene>
    <name evidence="10" type="ORF">g.20111</name>
</gene>
<evidence type="ECO:0000256" key="8">
    <source>
        <dbReference type="SAM" id="Coils"/>
    </source>
</evidence>
<dbReference type="GO" id="GO:0005634">
    <property type="term" value="C:nucleus"/>
    <property type="evidence" value="ECO:0007669"/>
    <property type="project" value="UniProtKB-SubCell"/>
</dbReference>
<organism evidence="10">
    <name type="scientific">Graphocephala atropunctata</name>
    <dbReference type="NCBI Taxonomy" id="36148"/>
    <lineage>
        <taxon>Eukaryota</taxon>
        <taxon>Metazoa</taxon>
        <taxon>Ecdysozoa</taxon>
        <taxon>Arthropoda</taxon>
        <taxon>Hexapoda</taxon>
        <taxon>Insecta</taxon>
        <taxon>Pterygota</taxon>
        <taxon>Neoptera</taxon>
        <taxon>Paraneoptera</taxon>
        <taxon>Hemiptera</taxon>
        <taxon>Auchenorrhyncha</taxon>
        <taxon>Membracoidea</taxon>
        <taxon>Cicadellidae</taxon>
        <taxon>Cicadellinae</taxon>
        <taxon>Cicadellini</taxon>
        <taxon>Graphocephala</taxon>
    </lineage>
</organism>
<keyword evidence="8" id="KW-0175">Coiled coil</keyword>
<evidence type="ECO:0000256" key="5">
    <source>
        <dbReference type="ARBA" id="ARBA00023015"/>
    </source>
</evidence>
<dbReference type="CDD" id="cd21936">
    <property type="entry name" value="ZIP_TSC22D"/>
    <property type="match status" value="1"/>
</dbReference>
<evidence type="ECO:0000256" key="9">
    <source>
        <dbReference type="SAM" id="MobiDB-lite"/>
    </source>
</evidence>
<keyword evidence="7" id="KW-0539">Nucleus</keyword>
<evidence type="ECO:0000256" key="4">
    <source>
        <dbReference type="ARBA" id="ARBA00022490"/>
    </source>
</evidence>
<dbReference type="InterPro" id="IPR047862">
    <property type="entry name" value="TSC22/BUN_CS"/>
</dbReference>
<feature type="compositionally biased region" description="Polar residues" evidence="9">
    <location>
        <begin position="20"/>
        <end position="30"/>
    </location>
</feature>
<feature type="compositionally biased region" description="Acidic residues" evidence="9">
    <location>
        <begin position="73"/>
        <end position="82"/>
    </location>
</feature>
<dbReference type="SUPFAM" id="SSF58026">
    <property type="entry name" value="Delta-sleep-inducing peptide immunoreactive peptide"/>
    <property type="match status" value="1"/>
</dbReference>
<name>A0A1B6MRJ8_9HEMI</name>
<feature type="coiled-coil region" evidence="8">
    <location>
        <begin position="804"/>
        <end position="838"/>
    </location>
</feature>
<dbReference type="PANTHER" id="PTHR46745">
    <property type="entry name" value="TSC22 DOMAIN FAMILY PROTEIN 1"/>
    <property type="match status" value="1"/>
</dbReference>
<proteinExistence type="inferred from homology"/>
<dbReference type="InterPro" id="IPR000580">
    <property type="entry name" value="TSC22/Bun"/>
</dbReference>
<dbReference type="GO" id="GO:0043066">
    <property type="term" value="P:negative regulation of apoptotic process"/>
    <property type="evidence" value="ECO:0007669"/>
    <property type="project" value="TreeGrafter"/>
</dbReference>
<evidence type="ECO:0000256" key="2">
    <source>
        <dbReference type="ARBA" id="ARBA00004496"/>
    </source>
</evidence>
<evidence type="ECO:0000256" key="3">
    <source>
        <dbReference type="ARBA" id="ARBA00007908"/>
    </source>
</evidence>
<evidence type="ECO:0000256" key="7">
    <source>
        <dbReference type="ARBA" id="ARBA00023242"/>
    </source>
</evidence>